<dbReference type="Gene3D" id="3.40.50.880">
    <property type="match status" value="1"/>
</dbReference>
<dbReference type="Pfam" id="PF13519">
    <property type="entry name" value="VWA_2"/>
    <property type="match status" value="1"/>
</dbReference>
<evidence type="ECO:0000259" key="7">
    <source>
        <dbReference type="Pfam" id="PF24157"/>
    </source>
</evidence>
<dbReference type="SUPFAM" id="SSF53300">
    <property type="entry name" value="vWA-like"/>
    <property type="match status" value="1"/>
</dbReference>
<dbReference type="Proteomes" id="UP000017840">
    <property type="component" value="Unassembled WGS sequence"/>
</dbReference>
<feature type="domain" description="DUF7408" evidence="7">
    <location>
        <begin position="308"/>
        <end position="481"/>
    </location>
</feature>
<evidence type="ECO:0000259" key="6">
    <source>
        <dbReference type="Pfam" id="PF24156"/>
    </source>
</evidence>
<sequence length="600" mass="63358">MVLGLDGVLLSPVGLLALLSLVPVVLLYLVRPDPRELDLPTMRFLREERGEDAASPLFERLSRNLLLLLQLAVLALLAVSLATPYVPVSEASTVEETVVVVDGSASMATQEGGTTRFSRALAAASDAPTSSTSVVFVGRAGEVTLRDGTPEQARRTLDGLAVTDAAGDLRDGIAQAAAIAGENARVVVFSDFADDGGWETAVESARARGLLVDLRQFAGGGADNVGIVDRRFAGDEVTLTVKNYGERGVERTLALGDQRRTLTLGSGDVTTATFAVPAGGGTAELTPGDSFPTDDAVALAAPAEATVDVLLLTNDRSRYLSTALSVVPAVDLTVESPPASVDGAYDVVVYSGIEQGRLLRGNVQDGLAALERGGGVVVRAQESMPNRYPELLPVEVGDPADSASVGSVASDELTRDINFPPPERYLTARPTEGTRTLVGLVDGSPLVATAERDGGRVLYYGYLEESSFAYNYQYPVFWKRAVFYLADRATFEELNRPTGETLRFDAPRTVRTPAGEVTAAAVPMDEAGAYAVDDRWYAASLSSESESAVAADPLESRGDGGVAAREEERRVPDPLTEWVALAALGVSVVELGLLRRRGDL</sequence>
<evidence type="ECO:0000259" key="5">
    <source>
        <dbReference type="Pfam" id="PF24155"/>
    </source>
</evidence>
<dbReference type="AlphaFoldDB" id="V4GVE2"/>
<reference evidence="8 9" key="1">
    <citation type="journal article" date="2013" name="Genome Announc.">
        <title>Draft Genome Sequence of 'Candidatus Halobonum tyrrellensis' Strain G22, Isolated from the Hypersaline Waters of Lake Tyrrell, Australia.</title>
        <authorList>
            <person name="Ugalde J.A."/>
            <person name="Narasingarao P."/>
            <person name="Kuo S."/>
            <person name="Podell S."/>
            <person name="Allen E.E."/>
        </authorList>
    </citation>
    <scope>NUCLEOTIDE SEQUENCE [LARGE SCALE GENOMIC DNA]</scope>
    <source>
        <strain evidence="8 9">G22</strain>
    </source>
</reference>
<feature type="region of interest" description="Disordered" evidence="1">
    <location>
        <begin position="548"/>
        <end position="568"/>
    </location>
</feature>
<feature type="domain" description="VWFA" evidence="4">
    <location>
        <begin position="97"/>
        <end position="192"/>
    </location>
</feature>
<dbReference type="InterPro" id="IPR036465">
    <property type="entry name" value="vWFA_dom_sf"/>
</dbReference>
<feature type="compositionally biased region" description="Basic and acidic residues" evidence="1">
    <location>
        <begin position="554"/>
        <end position="568"/>
    </location>
</feature>
<feature type="domain" description="DUF7406" evidence="5">
    <location>
        <begin position="488"/>
        <end position="539"/>
    </location>
</feature>
<dbReference type="Pfam" id="PF24155">
    <property type="entry name" value="DUF7406"/>
    <property type="match status" value="1"/>
</dbReference>
<dbReference type="eggNOG" id="arCOG02905">
    <property type="taxonomic scope" value="Archaea"/>
</dbReference>
<organism evidence="8 9">
    <name type="scientific">Candidatus Halobonum tyrrellensis G22</name>
    <dbReference type="NCBI Taxonomy" id="1324957"/>
    <lineage>
        <taxon>Archaea</taxon>
        <taxon>Methanobacteriati</taxon>
        <taxon>Methanobacteriota</taxon>
        <taxon>Stenosarchaea group</taxon>
        <taxon>Halobacteria</taxon>
        <taxon>Halobacteriales</taxon>
        <taxon>Haloferacaceae</taxon>
        <taxon>Candidatus Halobonum</taxon>
    </lineage>
</organism>
<dbReference type="Pfam" id="PF07584">
    <property type="entry name" value="BatA"/>
    <property type="match status" value="1"/>
</dbReference>
<dbReference type="InterPro" id="IPR011933">
    <property type="entry name" value="Double_TM_dom"/>
</dbReference>
<evidence type="ECO:0000259" key="3">
    <source>
        <dbReference type="Pfam" id="PF07584"/>
    </source>
</evidence>
<protein>
    <submittedName>
        <fullName evidence="8">Uncharacterized protein</fullName>
    </submittedName>
</protein>
<dbReference type="RefSeq" id="WP_023393686.1">
    <property type="nucleotide sequence ID" value="NZ_ASGZ01000017.1"/>
</dbReference>
<keyword evidence="9" id="KW-1185">Reference proteome</keyword>
<feature type="transmembrane region" description="Helical" evidence="2">
    <location>
        <begin position="12"/>
        <end position="30"/>
    </location>
</feature>
<dbReference type="InterPro" id="IPR055830">
    <property type="entry name" value="DUF7407"/>
</dbReference>
<dbReference type="PATRIC" id="fig|1324957.4.peg.1114"/>
<keyword evidence="2" id="KW-0472">Membrane</keyword>
<dbReference type="PANTHER" id="PTHR37464:SF1">
    <property type="entry name" value="BLL2463 PROTEIN"/>
    <property type="match status" value="1"/>
</dbReference>
<feature type="domain" description="DUF7407" evidence="6">
    <location>
        <begin position="225"/>
        <end position="296"/>
    </location>
</feature>
<dbReference type="OrthoDB" id="341248at2157"/>
<evidence type="ECO:0000259" key="4">
    <source>
        <dbReference type="Pfam" id="PF13519"/>
    </source>
</evidence>
<dbReference type="InterPro" id="IPR024163">
    <property type="entry name" value="Aerotolerance_reg_N"/>
</dbReference>
<dbReference type="PANTHER" id="PTHR37464">
    <property type="entry name" value="BLL2463 PROTEIN"/>
    <property type="match status" value="1"/>
</dbReference>
<keyword evidence="2" id="KW-0812">Transmembrane</keyword>
<dbReference type="InterPro" id="IPR002035">
    <property type="entry name" value="VWF_A"/>
</dbReference>
<dbReference type="EMBL" id="ASGZ01000017">
    <property type="protein sequence ID" value="ESP89131.1"/>
    <property type="molecule type" value="Genomic_DNA"/>
</dbReference>
<evidence type="ECO:0000313" key="8">
    <source>
        <dbReference type="EMBL" id="ESP89131.1"/>
    </source>
</evidence>
<evidence type="ECO:0000256" key="2">
    <source>
        <dbReference type="SAM" id="Phobius"/>
    </source>
</evidence>
<dbReference type="InterPro" id="IPR055829">
    <property type="entry name" value="DUF7406"/>
</dbReference>
<comment type="caution">
    <text evidence="8">The sequence shown here is derived from an EMBL/GenBank/DDBJ whole genome shotgun (WGS) entry which is preliminary data.</text>
</comment>
<dbReference type="Pfam" id="PF24156">
    <property type="entry name" value="DUF7407"/>
    <property type="match status" value="1"/>
</dbReference>
<feature type="domain" description="Aerotolerance regulator N-terminal" evidence="3">
    <location>
        <begin position="10"/>
        <end position="84"/>
    </location>
</feature>
<dbReference type="Pfam" id="PF24157">
    <property type="entry name" value="DUF7408"/>
    <property type="match status" value="1"/>
</dbReference>
<dbReference type="SUPFAM" id="SSF52317">
    <property type="entry name" value="Class I glutamine amidotransferase-like"/>
    <property type="match status" value="1"/>
</dbReference>
<proteinExistence type="predicted"/>
<keyword evidence="2" id="KW-1133">Transmembrane helix</keyword>
<accession>V4GVE2</accession>
<dbReference type="InterPro" id="IPR055831">
    <property type="entry name" value="DUF7408"/>
</dbReference>
<dbReference type="Gene3D" id="3.40.50.410">
    <property type="entry name" value="von Willebrand factor, type A domain"/>
    <property type="match status" value="1"/>
</dbReference>
<evidence type="ECO:0000256" key="1">
    <source>
        <dbReference type="SAM" id="MobiDB-lite"/>
    </source>
</evidence>
<name>V4GVE2_9EURY</name>
<gene>
    <name evidence="8" type="ORF">K933_05493</name>
</gene>
<evidence type="ECO:0000313" key="9">
    <source>
        <dbReference type="Proteomes" id="UP000017840"/>
    </source>
</evidence>
<dbReference type="InterPro" id="IPR029062">
    <property type="entry name" value="Class_I_gatase-like"/>
</dbReference>
<dbReference type="NCBIfam" id="TIGR02226">
    <property type="entry name" value="two_anch"/>
    <property type="match status" value="1"/>
</dbReference>
<dbReference type="STRING" id="1324957.K933_05493"/>